<dbReference type="GO" id="GO:0008982">
    <property type="term" value="F:protein-N(PI)-phosphohistidine-sugar phosphotransferase activity"/>
    <property type="evidence" value="ECO:0007669"/>
    <property type="project" value="InterPro"/>
</dbReference>
<dbReference type="InterPro" id="IPR018113">
    <property type="entry name" value="PTrfase_EIIB_Cys"/>
</dbReference>
<dbReference type="Gene3D" id="2.70.70.10">
    <property type="entry name" value="Glucose Permease (Domain IIA)"/>
    <property type="match status" value="1"/>
</dbReference>
<comment type="subcellular location">
    <subcellularLocation>
        <location evidence="1">Cell membrane</location>
        <topology evidence="1">Multi-pass membrane protein</topology>
    </subcellularLocation>
</comment>
<dbReference type="GO" id="GO:0009401">
    <property type="term" value="P:phosphoenolpyruvate-dependent sugar phosphotransferase system"/>
    <property type="evidence" value="ECO:0007669"/>
    <property type="project" value="UniProtKB-KW"/>
</dbReference>
<dbReference type="Pfam" id="PF00358">
    <property type="entry name" value="PTS_EIIA_1"/>
    <property type="match status" value="1"/>
</dbReference>
<dbReference type="NCBIfam" id="TIGR00830">
    <property type="entry name" value="PTBA"/>
    <property type="match status" value="1"/>
</dbReference>
<dbReference type="InterPro" id="IPR050558">
    <property type="entry name" value="PTS_Sugar-Specific_Components"/>
</dbReference>
<dbReference type="PROSITE" id="PS51103">
    <property type="entry name" value="PTS_EIIC_TYPE_1"/>
    <property type="match status" value="1"/>
</dbReference>
<comment type="function">
    <text evidence="12">The phosphoenolpyruvate-dependent sugar phosphotransferase system (sugar PTS), a major carbohydrate active transport system, catalyzes the phosphorylation of incoming sugar substrates concomitantly with their translocation across the cell membrane. This system is involved in sucrose transport.</text>
</comment>
<dbReference type="PROSITE" id="PS51093">
    <property type="entry name" value="PTS_EIIA_TYPE_1"/>
    <property type="match status" value="1"/>
</dbReference>
<dbReference type="PROSITE" id="PS00371">
    <property type="entry name" value="PTS_EIIA_TYPE_1_HIS"/>
    <property type="match status" value="1"/>
</dbReference>
<dbReference type="InterPro" id="IPR001996">
    <property type="entry name" value="PTS_IIB_1"/>
</dbReference>
<dbReference type="NCBIfam" id="TIGR00826">
    <property type="entry name" value="EIIB_glc"/>
    <property type="match status" value="1"/>
</dbReference>
<dbReference type="Pfam" id="PF00367">
    <property type="entry name" value="PTS_EIIB"/>
    <property type="match status" value="1"/>
</dbReference>
<dbReference type="AlphaFoldDB" id="A0A381KYK1"/>
<dbReference type="SUPFAM" id="SSF55604">
    <property type="entry name" value="Glucose permease domain IIB"/>
    <property type="match status" value="1"/>
</dbReference>
<dbReference type="PANTHER" id="PTHR30175">
    <property type="entry name" value="PHOSPHOTRANSFERASE SYSTEM TRANSPORT PROTEIN"/>
    <property type="match status" value="1"/>
</dbReference>
<dbReference type="OrthoDB" id="9769191at2"/>
<dbReference type="InterPro" id="IPR003352">
    <property type="entry name" value="PTS_EIIC"/>
</dbReference>
<evidence type="ECO:0000313" key="16">
    <source>
        <dbReference type="EMBL" id="AZA15547.1"/>
    </source>
</evidence>
<evidence type="ECO:0000256" key="8">
    <source>
        <dbReference type="ARBA" id="ARBA00022777"/>
    </source>
</evidence>
<evidence type="ECO:0000256" key="10">
    <source>
        <dbReference type="ARBA" id="ARBA00023136"/>
    </source>
</evidence>
<keyword evidence="5" id="KW-0808">Transferase</keyword>
<dbReference type="CDD" id="cd00212">
    <property type="entry name" value="PTS_IIB_glc"/>
    <property type="match status" value="1"/>
</dbReference>
<comment type="catalytic activity">
    <reaction evidence="13">
        <text>N(pros)-phospho-L-histidyl-[protein](out) + sucrose = sucrose 6(G)-phosphate(in) + L-histidyl-[protein]</text>
        <dbReference type="Rhea" id="RHEA:49236"/>
        <dbReference type="Rhea" id="RHEA-COMP:9745"/>
        <dbReference type="Rhea" id="RHEA-COMP:9746"/>
        <dbReference type="ChEBI" id="CHEBI:17992"/>
        <dbReference type="ChEBI" id="CHEBI:29979"/>
        <dbReference type="ChEBI" id="CHEBI:64837"/>
        <dbReference type="ChEBI" id="CHEBI:91002"/>
        <dbReference type="EC" id="2.7.1.211"/>
    </reaction>
</comment>
<dbReference type="SUPFAM" id="SSF51261">
    <property type="entry name" value="Duplicated hybrid motif"/>
    <property type="match status" value="1"/>
</dbReference>
<evidence type="ECO:0000256" key="2">
    <source>
        <dbReference type="ARBA" id="ARBA00022448"/>
    </source>
</evidence>
<keyword evidence="4" id="KW-0762">Sugar transport</keyword>
<evidence type="ECO:0000256" key="11">
    <source>
        <dbReference type="ARBA" id="ARBA00044053"/>
    </source>
</evidence>
<dbReference type="EMBL" id="CP031023">
    <property type="protein sequence ID" value="AZA15547.1"/>
    <property type="molecule type" value="Genomic_DNA"/>
</dbReference>
<dbReference type="InterPro" id="IPR001127">
    <property type="entry name" value="PTS_EIIA_1_perm"/>
</dbReference>
<evidence type="ECO:0000256" key="1">
    <source>
        <dbReference type="ARBA" id="ARBA00004651"/>
    </source>
</evidence>
<accession>A0A381KYK1</accession>
<dbReference type="GO" id="GO:0016301">
    <property type="term" value="F:kinase activity"/>
    <property type="evidence" value="ECO:0007669"/>
    <property type="project" value="UniProtKB-KW"/>
</dbReference>
<dbReference type="PROSITE" id="PS01035">
    <property type="entry name" value="PTS_EIIB_TYPE_1_CYS"/>
    <property type="match status" value="1"/>
</dbReference>
<evidence type="ECO:0000256" key="3">
    <source>
        <dbReference type="ARBA" id="ARBA00022475"/>
    </source>
</evidence>
<evidence type="ECO:0000256" key="6">
    <source>
        <dbReference type="ARBA" id="ARBA00022683"/>
    </source>
</evidence>
<dbReference type="InterPro" id="IPR011055">
    <property type="entry name" value="Dup_hybrid_motif"/>
</dbReference>
<evidence type="ECO:0000256" key="5">
    <source>
        <dbReference type="ARBA" id="ARBA00022679"/>
    </source>
</evidence>
<dbReference type="EC" id="2.7.1.211" evidence="11"/>
<keyword evidence="7" id="KW-0812">Transmembrane</keyword>
<dbReference type="PROSITE" id="PS51098">
    <property type="entry name" value="PTS_EIIB_TYPE_1"/>
    <property type="match status" value="1"/>
</dbReference>
<evidence type="ECO:0000256" key="9">
    <source>
        <dbReference type="ARBA" id="ARBA00022989"/>
    </source>
</evidence>
<evidence type="ECO:0000256" key="14">
    <source>
        <dbReference type="ARBA" id="ARBA00074554"/>
    </source>
</evidence>
<dbReference type="GO" id="GO:0015771">
    <property type="term" value="P:trehalose transport"/>
    <property type="evidence" value="ECO:0007669"/>
    <property type="project" value="TreeGrafter"/>
</dbReference>
<dbReference type="Gene3D" id="3.30.1360.60">
    <property type="entry name" value="Glucose permease domain IIB"/>
    <property type="match status" value="1"/>
</dbReference>
<dbReference type="InterPro" id="IPR036878">
    <property type="entry name" value="Glu_permease_IIB"/>
</dbReference>
<dbReference type="InterPro" id="IPR010973">
    <property type="entry name" value="PTS_IIBC_sucr"/>
</dbReference>
<proteinExistence type="predicted"/>
<keyword evidence="6" id="KW-0598">Phosphotransferase system</keyword>
<keyword evidence="3" id="KW-1003">Cell membrane</keyword>
<protein>
    <recommendedName>
        <fullName evidence="14">PTS system sucrose-specific EIIBCA component</fullName>
        <ecNumber evidence="11">2.7.1.211</ecNumber>
    </recommendedName>
    <alternativeName>
        <fullName evidence="15">EIIBCA-Scr</fullName>
    </alternativeName>
</protein>
<dbReference type="GO" id="GO:0090589">
    <property type="term" value="F:protein-phosphocysteine-trehalose phosphotransferase system transporter activity"/>
    <property type="evidence" value="ECO:0007669"/>
    <property type="project" value="TreeGrafter"/>
</dbReference>
<dbReference type="Pfam" id="PF02378">
    <property type="entry name" value="PTS_EIIC"/>
    <property type="match status" value="1"/>
</dbReference>
<dbReference type="FunFam" id="3.30.1360.60:FF:000001">
    <property type="entry name" value="PTS system glucose-specific IIBC component PtsG"/>
    <property type="match status" value="1"/>
</dbReference>
<reference evidence="16" key="1">
    <citation type="submission" date="2018-07" db="EMBL/GenBank/DDBJ databases">
        <authorList>
            <person name="Somerville V."/>
        </authorList>
    </citation>
    <scope>NUCLEOTIDE SEQUENCE</scope>
    <source>
        <strain evidence="16">NWC_2_2</strain>
    </source>
</reference>
<evidence type="ECO:0000256" key="12">
    <source>
        <dbReference type="ARBA" id="ARBA00045139"/>
    </source>
</evidence>
<dbReference type="NCBIfam" id="TIGR01996">
    <property type="entry name" value="PTS-II-BC-sucr"/>
    <property type="match status" value="1"/>
</dbReference>
<evidence type="ECO:0000256" key="13">
    <source>
        <dbReference type="ARBA" id="ARBA00048931"/>
    </source>
</evidence>
<keyword evidence="2" id="KW-0813">Transport</keyword>
<keyword evidence="9" id="KW-1133">Transmembrane helix</keyword>
<sequence>MAMNYNAVAKRVIAAVGEDNLVAAAHCATRLRLVLKDDTKIDQAALDKDPDVKGTFKTDGQYQVIIGPGDVDNVYNELIKQTGLSEVSTDDLKKIAASGKKVNPVMAFIKLLSDIFVPIIPALVAGGLLMALNNFFTSPGLFGPKSLVQINPAIKGLSDMIQLMSAAPFMFLPVLVGISAAKRFGANQFLGAAMGLIMTTPQLAGATHYWNIFGLHVAQTNYQYQVIPVLAAIWILAFLEKKLHKALPSAVDFTFTPLLSIMITGFLTFAIVGPVMQTVSNWITNGFVWLYDTAGFIGMGLFGLCYSAIVMTGLHQSFPAIETQLLAAFAAGKGAGDFIFVVASMANVAQGAATFAIWFLTKNEKMKGLSSSAGVSALLGITEPALFGVNLKYRFPFFCALIGSGVASALAGLLHVEAASLGSAGFLGFLSIYPKTIPMYVVCELVSFTIAFALTFFWGKGHLKEEVASVEGETGVSASTEVPAEQQVEAAKTAGLEDEVVLAPVDGVSKDLSAVNDEVFSQKLMGNGAAIVPSDGNIYAPVTGTVSVAYKTGHAYGLKSDDGAEVLIHIGLDTVNLNGQHFKSLVTQGQHIEKGDKIGEVDLDAVKAAGYDTTVMVVITNSHSYSEVARVEATDVKHGDNLIALTAH</sequence>
<keyword evidence="8" id="KW-0418">Kinase</keyword>
<dbReference type="InterPro" id="IPR013013">
    <property type="entry name" value="PTS_EIIC_1"/>
</dbReference>
<evidence type="ECO:0000256" key="15">
    <source>
        <dbReference type="ARBA" id="ARBA00081008"/>
    </source>
</evidence>
<keyword evidence="10" id="KW-0472">Membrane</keyword>
<name>A0A381KYK1_LACDL</name>
<dbReference type="PANTHER" id="PTHR30175:SF4">
    <property type="entry name" value="PTS SYSTEM TREHALOSE-SPECIFIC EIIBC COMPONENT"/>
    <property type="match status" value="1"/>
</dbReference>
<dbReference type="FunFam" id="2.70.70.10:FF:000001">
    <property type="entry name" value="PTS system glucose-specific IIA component"/>
    <property type="match status" value="1"/>
</dbReference>
<dbReference type="GO" id="GO:0005886">
    <property type="term" value="C:plasma membrane"/>
    <property type="evidence" value="ECO:0007669"/>
    <property type="project" value="UniProtKB-SubCell"/>
</dbReference>
<gene>
    <name evidence="16" type="ORF">DQL93_02270</name>
</gene>
<evidence type="ECO:0000256" key="4">
    <source>
        <dbReference type="ARBA" id="ARBA00022597"/>
    </source>
</evidence>
<evidence type="ECO:0000256" key="7">
    <source>
        <dbReference type="ARBA" id="ARBA00022692"/>
    </source>
</evidence>
<organism evidence="16">
    <name type="scientific">Lactobacillus delbrueckii subsp. lactis</name>
    <dbReference type="NCBI Taxonomy" id="29397"/>
    <lineage>
        <taxon>Bacteria</taxon>
        <taxon>Bacillati</taxon>
        <taxon>Bacillota</taxon>
        <taxon>Bacilli</taxon>
        <taxon>Lactobacillales</taxon>
        <taxon>Lactobacillaceae</taxon>
        <taxon>Lactobacillus</taxon>
    </lineage>
</organism>